<evidence type="ECO:0000256" key="7">
    <source>
        <dbReference type="ARBA" id="ARBA00023237"/>
    </source>
</evidence>
<evidence type="ECO:0000256" key="8">
    <source>
        <dbReference type="SAM" id="SignalP"/>
    </source>
</evidence>
<comment type="subcellular location">
    <subcellularLocation>
        <location evidence="1">Cell outer membrane</location>
        <topology evidence="1">Multi-pass membrane protein</topology>
    </subcellularLocation>
</comment>
<keyword evidence="5 8" id="KW-0732">Signal</keyword>
<evidence type="ECO:0000256" key="4">
    <source>
        <dbReference type="ARBA" id="ARBA00022692"/>
    </source>
</evidence>
<evidence type="ECO:0000256" key="5">
    <source>
        <dbReference type="ARBA" id="ARBA00022729"/>
    </source>
</evidence>
<dbReference type="PANTHER" id="PTHR35093">
    <property type="entry name" value="OUTER MEMBRANE PROTEIN NMB0088-RELATED"/>
    <property type="match status" value="1"/>
</dbReference>
<reference evidence="9 10" key="1">
    <citation type="submission" date="2020-11" db="EMBL/GenBank/DDBJ databases">
        <title>genome sequence of strain KACC 18849.</title>
        <authorList>
            <person name="Gao J."/>
            <person name="Zhang X."/>
        </authorList>
    </citation>
    <scope>NUCLEOTIDE SEQUENCE [LARGE SCALE GENOMIC DNA]</scope>
    <source>
        <strain evidence="9 10">KACC 18849</strain>
    </source>
</reference>
<dbReference type="SUPFAM" id="SSF56935">
    <property type="entry name" value="Porins"/>
    <property type="match status" value="1"/>
</dbReference>
<evidence type="ECO:0000313" key="10">
    <source>
        <dbReference type="Proteomes" id="UP000639859"/>
    </source>
</evidence>
<dbReference type="EMBL" id="JADWOX010000018">
    <property type="protein sequence ID" value="MBI1686061.1"/>
    <property type="molecule type" value="Genomic_DNA"/>
</dbReference>
<dbReference type="Proteomes" id="UP000639859">
    <property type="component" value="Unassembled WGS sequence"/>
</dbReference>
<keyword evidence="10" id="KW-1185">Reference proteome</keyword>
<accession>A0ABS0T2U9</accession>
<organism evidence="9 10">
    <name type="scientific">Caulobacter hibisci</name>
    <dbReference type="NCBI Taxonomy" id="2035993"/>
    <lineage>
        <taxon>Bacteria</taxon>
        <taxon>Pseudomonadati</taxon>
        <taxon>Pseudomonadota</taxon>
        <taxon>Alphaproteobacteria</taxon>
        <taxon>Caulobacterales</taxon>
        <taxon>Caulobacteraceae</taxon>
        <taxon>Caulobacter</taxon>
    </lineage>
</organism>
<dbReference type="Pfam" id="PF03349">
    <property type="entry name" value="Toluene_X"/>
    <property type="match status" value="1"/>
</dbReference>
<evidence type="ECO:0000256" key="2">
    <source>
        <dbReference type="ARBA" id="ARBA00008163"/>
    </source>
</evidence>
<comment type="caution">
    <text evidence="9">The sequence shown here is derived from an EMBL/GenBank/DDBJ whole genome shotgun (WGS) entry which is preliminary data.</text>
</comment>
<proteinExistence type="inferred from homology"/>
<keyword evidence="4" id="KW-0812">Transmembrane</keyword>
<feature type="signal peptide" evidence="8">
    <location>
        <begin position="1"/>
        <end position="25"/>
    </location>
</feature>
<evidence type="ECO:0000313" key="9">
    <source>
        <dbReference type="EMBL" id="MBI1686061.1"/>
    </source>
</evidence>
<evidence type="ECO:0000256" key="6">
    <source>
        <dbReference type="ARBA" id="ARBA00023136"/>
    </source>
</evidence>
<protein>
    <submittedName>
        <fullName evidence="9">Outer membrane protein transport protein</fullName>
    </submittedName>
</protein>
<keyword evidence="7" id="KW-0998">Cell outer membrane</keyword>
<dbReference type="InterPro" id="IPR005017">
    <property type="entry name" value="OMPP1/FadL/TodX"/>
</dbReference>
<dbReference type="Gene3D" id="2.40.160.60">
    <property type="entry name" value="Outer membrane protein transport protein (OMPP1/FadL/TodX)"/>
    <property type="match status" value="1"/>
</dbReference>
<evidence type="ECO:0000256" key="1">
    <source>
        <dbReference type="ARBA" id="ARBA00004571"/>
    </source>
</evidence>
<comment type="similarity">
    <text evidence="2">Belongs to the OmpP1/FadL family.</text>
</comment>
<feature type="chain" id="PRO_5046305628" evidence="8">
    <location>
        <begin position="26"/>
        <end position="433"/>
    </location>
</feature>
<gene>
    <name evidence="9" type="ORF">I4Q42_20530</name>
</gene>
<sequence>MSLSRKILAASAAVAALAIASQASASGFYLQEQSVRGSGRAYSGEVADTGAASLWWNPAAIASVEHAEVYGGLHAILVNSDVKNTGSTITRPGQATTAISGETRESNPILNGLLPNFAGAWRLNDKIVVGLSTAAPYNFTTKYGETNFARYDALKSRLTSIDIQGTVAYRLNDQIDLGVGVSAEYADANLTNALPQISPLLADTGRQSLTGDGWDYGWTVGAQYRPVSTLSIGASYRSKIEHTLKGEIGISGLGSLLAAQNGTYAGEATITTPWMATLGARWAVTPKTTLNASVSRIGWSEFDAIRVTRAAGTTVIDQDYKDITTIAIGVDHQLTPRLTLRGGVQKDPTPTPEVGRTARVPDGDRMLYAVGATWAAKPNLALDIGASYIAFDKAVITRTDVSYAGTAAATTTVLKGEATGSGVVLSTGARWTF</sequence>
<evidence type="ECO:0000256" key="3">
    <source>
        <dbReference type="ARBA" id="ARBA00022452"/>
    </source>
</evidence>
<keyword evidence="6" id="KW-0472">Membrane</keyword>
<keyword evidence="3" id="KW-1134">Transmembrane beta strand</keyword>
<dbReference type="RefSeq" id="WP_198577958.1">
    <property type="nucleotide sequence ID" value="NZ_JADWOX010000018.1"/>
</dbReference>
<dbReference type="PANTHER" id="PTHR35093:SF8">
    <property type="entry name" value="OUTER MEMBRANE PROTEIN NMB0088-RELATED"/>
    <property type="match status" value="1"/>
</dbReference>
<name>A0ABS0T2U9_9CAUL</name>